<evidence type="ECO:0000313" key="1">
    <source>
        <dbReference type="EMBL" id="RKD89816.1"/>
    </source>
</evidence>
<reference evidence="1 2" key="1">
    <citation type="submission" date="2018-09" db="EMBL/GenBank/DDBJ databases">
        <title>Genomic Encyclopedia of Archaeal and Bacterial Type Strains, Phase II (KMG-II): from individual species to whole genera.</title>
        <authorList>
            <person name="Goeker M."/>
        </authorList>
    </citation>
    <scope>NUCLEOTIDE SEQUENCE [LARGE SCALE GENOMIC DNA]</scope>
    <source>
        <strain evidence="1 2">DSM 27148</strain>
    </source>
</reference>
<proteinExistence type="predicted"/>
<organism evidence="1 2">
    <name type="scientific">Mangrovibacterium diazotrophicum</name>
    <dbReference type="NCBI Taxonomy" id="1261403"/>
    <lineage>
        <taxon>Bacteria</taxon>
        <taxon>Pseudomonadati</taxon>
        <taxon>Bacteroidota</taxon>
        <taxon>Bacteroidia</taxon>
        <taxon>Marinilabiliales</taxon>
        <taxon>Prolixibacteraceae</taxon>
        <taxon>Mangrovibacterium</taxon>
    </lineage>
</organism>
<dbReference type="Proteomes" id="UP000283387">
    <property type="component" value="Unassembled WGS sequence"/>
</dbReference>
<protein>
    <submittedName>
        <fullName evidence="1">Uncharacterized protein</fullName>
    </submittedName>
</protein>
<accession>A0A419W2U9</accession>
<keyword evidence="2" id="KW-1185">Reference proteome</keyword>
<dbReference type="AlphaFoldDB" id="A0A419W2U9"/>
<name>A0A419W2U9_9BACT</name>
<comment type="caution">
    <text evidence="1">The sequence shown here is derived from an EMBL/GenBank/DDBJ whole genome shotgun (WGS) entry which is preliminary data.</text>
</comment>
<dbReference type="EMBL" id="RAPN01000001">
    <property type="protein sequence ID" value="RKD89816.1"/>
    <property type="molecule type" value="Genomic_DNA"/>
</dbReference>
<gene>
    <name evidence="1" type="ORF">BC643_0149</name>
</gene>
<evidence type="ECO:0000313" key="2">
    <source>
        <dbReference type="Proteomes" id="UP000283387"/>
    </source>
</evidence>
<sequence length="124" mass="14451">MTANNGLGRIEQGQSCHLHKSSFSKQIIMTALAPNTVSKLYYFDNRIKSFYEKNGYNSIPFDGTKVQKMIEDSQLELNALFYKIWGSDMGYHLLDKFYDFRGNVHEFFMSLDSNNRELLTGKDW</sequence>